<protein>
    <submittedName>
        <fullName evidence="3">Glycosyltransferase family 4 protein</fullName>
        <ecNumber evidence="3">2.4.-.-</ecNumber>
    </submittedName>
</protein>
<dbReference type="Pfam" id="PF13439">
    <property type="entry name" value="Glyco_transf_4"/>
    <property type="match status" value="1"/>
</dbReference>
<dbReference type="EMBL" id="JBBMEJ010000028">
    <property type="protein sequence ID" value="MEQ2372330.1"/>
    <property type="molecule type" value="Genomic_DNA"/>
</dbReference>
<dbReference type="Pfam" id="PF00534">
    <property type="entry name" value="Glycos_transf_1"/>
    <property type="match status" value="1"/>
</dbReference>
<comment type="caution">
    <text evidence="3">The sequence shown here is derived from an EMBL/GenBank/DDBJ whole genome shotgun (WGS) entry which is preliminary data.</text>
</comment>
<accession>A0ABV1BI85</accession>
<dbReference type="InterPro" id="IPR028098">
    <property type="entry name" value="Glyco_trans_4-like_N"/>
</dbReference>
<evidence type="ECO:0000313" key="3">
    <source>
        <dbReference type="EMBL" id="MEQ2372330.1"/>
    </source>
</evidence>
<evidence type="ECO:0000259" key="1">
    <source>
        <dbReference type="Pfam" id="PF00534"/>
    </source>
</evidence>
<keyword evidence="3" id="KW-0328">Glycosyltransferase</keyword>
<feature type="domain" description="Glycosyltransferase subfamily 4-like N-terminal" evidence="2">
    <location>
        <begin position="17"/>
        <end position="170"/>
    </location>
</feature>
<evidence type="ECO:0000259" key="2">
    <source>
        <dbReference type="Pfam" id="PF13439"/>
    </source>
</evidence>
<proteinExistence type="predicted"/>
<sequence>MKEYKNVDFYISSLSGGGAEHVLINLASSFSKMGNQVSITSLERRKQFYKIDDNIEVIRYDHTKDNAIIGIIKDIISVRRQLKSRIDTDVAVSFLGRTNIVLSIASMGMKKKVVICDRNNLARKYSKWVFLLLCMIYSLADELIVQTNEIVQVYPKFLRKKIKVLENPLDFKEMDEQCIGEVEKTNTIISVGRLEHQKDYKTLIAAFSEVADEHKDWNVKIYGKGDMEGEIQKWIDQAGMTERITLCGVTHTPFLEMKKSKIFVLSSFFEGFPNVLCEAMYAGLPCIATACQSGPRDLIQDGENGLLVEVGNIHEMAEKLDLLMNSEKKRESLGKEAYKRILRLDSKSVCKRWLDTLVS</sequence>
<evidence type="ECO:0000313" key="4">
    <source>
        <dbReference type="Proteomes" id="UP001473063"/>
    </source>
</evidence>
<dbReference type="CDD" id="cd03820">
    <property type="entry name" value="GT4_AmsD-like"/>
    <property type="match status" value="1"/>
</dbReference>
<gene>
    <name evidence="3" type="ORF">WMO28_15620</name>
</gene>
<dbReference type="PANTHER" id="PTHR12526:SF630">
    <property type="entry name" value="GLYCOSYLTRANSFERASE"/>
    <property type="match status" value="1"/>
</dbReference>
<keyword evidence="3" id="KW-0808">Transferase</keyword>
<dbReference type="GO" id="GO:0016757">
    <property type="term" value="F:glycosyltransferase activity"/>
    <property type="evidence" value="ECO:0007669"/>
    <property type="project" value="UniProtKB-KW"/>
</dbReference>
<reference evidence="3 4" key="1">
    <citation type="submission" date="2024-03" db="EMBL/GenBank/DDBJ databases">
        <title>Human intestinal bacterial collection.</title>
        <authorList>
            <person name="Pauvert C."/>
            <person name="Hitch T.C.A."/>
            <person name="Clavel T."/>
        </authorList>
    </citation>
    <scope>NUCLEOTIDE SEQUENCE [LARGE SCALE GENOMIC DNA]</scope>
    <source>
        <strain evidence="3 4">CLA-JM-H16</strain>
    </source>
</reference>
<dbReference type="Proteomes" id="UP001473063">
    <property type="component" value="Unassembled WGS sequence"/>
</dbReference>
<keyword evidence="4" id="KW-1185">Reference proteome</keyword>
<dbReference type="EC" id="2.4.-.-" evidence="3"/>
<dbReference type="PANTHER" id="PTHR12526">
    <property type="entry name" value="GLYCOSYLTRANSFERASE"/>
    <property type="match status" value="1"/>
</dbReference>
<organism evidence="3 4">
    <name type="scientific">Blautia aquisgranensis</name>
    <dbReference type="NCBI Taxonomy" id="3133153"/>
    <lineage>
        <taxon>Bacteria</taxon>
        <taxon>Bacillati</taxon>
        <taxon>Bacillota</taxon>
        <taxon>Clostridia</taxon>
        <taxon>Lachnospirales</taxon>
        <taxon>Lachnospiraceae</taxon>
        <taxon>Blautia</taxon>
    </lineage>
</organism>
<dbReference type="Gene3D" id="3.40.50.2000">
    <property type="entry name" value="Glycogen Phosphorylase B"/>
    <property type="match status" value="2"/>
</dbReference>
<feature type="domain" description="Glycosyl transferase family 1" evidence="1">
    <location>
        <begin position="179"/>
        <end position="340"/>
    </location>
</feature>
<dbReference type="RefSeq" id="WP_349057579.1">
    <property type="nucleotide sequence ID" value="NZ_JBBMEJ010000028.1"/>
</dbReference>
<dbReference type="SUPFAM" id="SSF53756">
    <property type="entry name" value="UDP-Glycosyltransferase/glycogen phosphorylase"/>
    <property type="match status" value="1"/>
</dbReference>
<name>A0ABV1BI85_9FIRM</name>
<dbReference type="InterPro" id="IPR001296">
    <property type="entry name" value="Glyco_trans_1"/>
</dbReference>